<reference evidence="2" key="1">
    <citation type="submission" date="2021-10" db="EMBL/GenBank/DDBJ databases">
        <title>Tamlana sargassums sp. nov., and Tamlana laminarinivorans sp. nov., two new bacteria isolated from the brown alga.</title>
        <authorList>
            <person name="Li J."/>
        </authorList>
    </citation>
    <scope>NUCLEOTIDE SEQUENCE</scope>
    <source>
        <strain evidence="2">PT2-4</strain>
    </source>
</reference>
<dbReference type="PANTHER" id="PTHR10859:SF91">
    <property type="entry name" value="DOLICHYL-PHOSPHATE BETA-GLUCOSYLTRANSFERASE"/>
    <property type="match status" value="1"/>
</dbReference>
<dbReference type="Proteomes" id="UP001139199">
    <property type="component" value="Unassembled WGS sequence"/>
</dbReference>
<dbReference type="Gene3D" id="3.90.550.10">
    <property type="entry name" value="Spore Coat Polysaccharide Biosynthesis Protein SpsA, Chain A"/>
    <property type="match status" value="1"/>
</dbReference>
<name>A0A9X1I1V6_9FLAO</name>
<dbReference type="RefSeq" id="WP_226544188.1">
    <property type="nucleotide sequence ID" value="NZ_JAJAPW010000005.1"/>
</dbReference>
<evidence type="ECO:0000313" key="2">
    <source>
        <dbReference type="EMBL" id="MCB4799701.1"/>
    </source>
</evidence>
<evidence type="ECO:0000313" key="3">
    <source>
        <dbReference type="Proteomes" id="UP001139199"/>
    </source>
</evidence>
<protein>
    <submittedName>
        <fullName evidence="2">Glycosyltransferase</fullName>
        <ecNumber evidence="2">2.4.-.-</ecNumber>
    </submittedName>
</protein>
<evidence type="ECO:0000259" key="1">
    <source>
        <dbReference type="Pfam" id="PF00535"/>
    </source>
</evidence>
<dbReference type="Pfam" id="PF00535">
    <property type="entry name" value="Glycos_transf_2"/>
    <property type="match status" value="1"/>
</dbReference>
<keyword evidence="2" id="KW-0808">Transferase</keyword>
<dbReference type="SUPFAM" id="SSF53448">
    <property type="entry name" value="Nucleotide-diphospho-sugar transferases"/>
    <property type="match status" value="1"/>
</dbReference>
<keyword evidence="2" id="KW-0328">Glycosyltransferase</keyword>
<feature type="domain" description="Glycosyltransferase 2-like" evidence="1">
    <location>
        <begin position="6"/>
        <end position="132"/>
    </location>
</feature>
<accession>A0A9X1I1V6</accession>
<dbReference type="GO" id="GO:0006487">
    <property type="term" value="P:protein N-linked glycosylation"/>
    <property type="evidence" value="ECO:0007669"/>
    <property type="project" value="TreeGrafter"/>
</dbReference>
<dbReference type="EC" id="2.4.-.-" evidence="2"/>
<comment type="caution">
    <text evidence="2">The sequence shown here is derived from an EMBL/GenBank/DDBJ whole genome shotgun (WGS) entry which is preliminary data.</text>
</comment>
<dbReference type="InterPro" id="IPR029044">
    <property type="entry name" value="Nucleotide-diphossugar_trans"/>
</dbReference>
<dbReference type="InterPro" id="IPR001173">
    <property type="entry name" value="Glyco_trans_2-like"/>
</dbReference>
<dbReference type="PANTHER" id="PTHR10859">
    <property type="entry name" value="GLYCOSYL TRANSFERASE"/>
    <property type="match status" value="1"/>
</dbReference>
<dbReference type="AlphaFoldDB" id="A0A9X1I1V6"/>
<keyword evidence="3" id="KW-1185">Reference proteome</keyword>
<proteinExistence type="predicted"/>
<dbReference type="GO" id="GO:0016757">
    <property type="term" value="F:glycosyltransferase activity"/>
    <property type="evidence" value="ECO:0007669"/>
    <property type="project" value="UniProtKB-KW"/>
</dbReference>
<sequence length="244" mass="28082">MKPKLSLIIPVYNASTFVLKTLQEVSNWQKSIDYSVEVIMVNDGSPDNSKIIIENYIKEQNANIKLVSYSKNKGKGYAVKQGMMQATGAYRIFTDADIPYGFEILEKILYYLDFKEFDVCIGNRRSIHSQYYTSITFARKLSSFIFTGFVSRFVVTGINDTQCGIKGFTEKVANEIFPKLAVNGFGFDIEILYLSYKKEFDIKRIPVKFEGNENSTISLLKDSILMLKDVLLIPFRYHFTKKYK</sequence>
<gene>
    <name evidence="2" type="ORF">LG649_12675</name>
</gene>
<organism evidence="2 3">
    <name type="scientific">Neotamlana laminarinivorans</name>
    <dbReference type="NCBI Taxonomy" id="2883124"/>
    <lineage>
        <taxon>Bacteria</taxon>
        <taxon>Pseudomonadati</taxon>
        <taxon>Bacteroidota</taxon>
        <taxon>Flavobacteriia</taxon>
        <taxon>Flavobacteriales</taxon>
        <taxon>Flavobacteriaceae</taxon>
        <taxon>Neotamlana</taxon>
    </lineage>
</organism>
<dbReference type="EMBL" id="JAJAPW010000005">
    <property type="protein sequence ID" value="MCB4799701.1"/>
    <property type="molecule type" value="Genomic_DNA"/>
</dbReference>